<dbReference type="InterPro" id="IPR002053">
    <property type="entry name" value="Glyco_hydro_25"/>
</dbReference>
<protein>
    <recommendedName>
        <fullName evidence="6">Lysozyme</fullName>
    </recommendedName>
</protein>
<dbReference type="GO" id="GO:0016998">
    <property type="term" value="P:cell wall macromolecule catabolic process"/>
    <property type="evidence" value="ECO:0007669"/>
    <property type="project" value="InterPro"/>
</dbReference>
<dbReference type="InterPro" id="IPR051595">
    <property type="entry name" value="GH25_Enzymes"/>
</dbReference>
<gene>
    <name evidence="4" type="ORF">PMAYCL1PPCAC_11222</name>
</gene>
<evidence type="ECO:0000256" key="2">
    <source>
        <dbReference type="ARBA" id="ARBA00022729"/>
    </source>
</evidence>
<dbReference type="SUPFAM" id="SSF51445">
    <property type="entry name" value="(Trans)glycosidases"/>
    <property type="match status" value="1"/>
</dbReference>
<evidence type="ECO:0008006" key="6">
    <source>
        <dbReference type="Google" id="ProtNLM"/>
    </source>
</evidence>
<dbReference type="GO" id="GO:0045087">
    <property type="term" value="P:innate immune response"/>
    <property type="evidence" value="ECO:0007669"/>
    <property type="project" value="TreeGrafter"/>
</dbReference>
<reference evidence="5" key="1">
    <citation type="submission" date="2022-10" db="EMBL/GenBank/DDBJ databases">
        <title>Genome assembly of Pristionchus species.</title>
        <authorList>
            <person name="Yoshida K."/>
            <person name="Sommer R.J."/>
        </authorList>
    </citation>
    <scope>NUCLEOTIDE SEQUENCE [LARGE SCALE GENOMIC DNA]</scope>
    <source>
        <strain evidence="5">RS5460</strain>
    </source>
</reference>
<dbReference type="GO" id="GO:0007165">
    <property type="term" value="P:signal transduction"/>
    <property type="evidence" value="ECO:0007669"/>
    <property type="project" value="TreeGrafter"/>
</dbReference>
<evidence type="ECO:0000313" key="4">
    <source>
        <dbReference type="EMBL" id="GMR41027.1"/>
    </source>
</evidence>
<comment type="caution">
    <text evidence="4">The sequence shown here is derived from an EMBL/GenBank/DDBJ whole genome shotgun (WGS) entry which is preliminary data.</text>
</comment>
<name>A0AAN5CES5_9BILA</name>
<dbReference type="PROSITE" id="PS51904">
    <property type="entry name" value="GLYCOSYL_HYDROL_F25_2"/>
    <property type="match status" value="1"/>
</dbReference>
<feature type="non-terminal residue" evidence="4">
    <location>
        <position position="166"/>
    </location>
</feature>
<dbReference type="Proteomes" id="UP001328107">
    <property type="component" value="Unassembled WGS sequence"/>
</dbReference>
<dbReference type="GO" id="GO:0009253">
    <property type="term" value="P:peptidoglycan catabolic process"/>
    <property type="evidence" value="ECO:0007669"/>
    <property type="project" value="InterPro"/>
</dbReference>
<sequence length="166" mass="18037">PATKCSCFVASPNLFCRVMRSLVLLAASLGVASAYLGIDAEQPISTSTFSCTRDNGYSFYISRIYRSNGAVDTTGIQNIKNAWSAGLSHVDAYIFPCHSSSCPGAAGQVEDALNEMWSRGTIAGRLWLDVEIYNWGSNQNTNRQFILDMANKAEQMGAQVGIYTNN</sequence>
<feature type="non-terminal residue" evidence="4">
    <location>
        <position position="1"/>
    </location>
</feature>
<comment type="similarity">
    <text evidence="1">Belongs to the glycosyl hydrolase 25 family.</text>
</comment>
<accession>A0AAN5CES5</accession>
<dbReference type="PANTHER" id="PTHR23208:SF36">
    <property type="entry name" value="LYSOZYME-RELATED"/>
    <property type="match status" value="1"/>
</dbReference>
<feature type="chain" id="PRO_5043008690" description="Lysozyme" evidence="3">
    <location>
        <begin position="35"/>
        <end position="166"/>
    </location>
</feature>
<evidence type="ECO:0000256" key="1">
    <source>
        <dbReference type="ARBA" id="ARBA00010646"/>
    </source>
</evidence>
<dbReference type="GO" id="GO:0003796">
    <property type="term" value="F:lysozyme activity"/>
    <property type="evidence" value="ECO:0007669"/>
    <property type="project" value="InterPro"/>
</dbReference>
<dbReference type="InterPro" id="IPR017853">
    <property type="entry name" value="GH"/>
</dbReference>
<proteinExistence type="inferred from homology"/>
<organism evidence="4 5">
    <name type="scientific">Pristionchus mayeri</name>
    <dbReference type="NCBI Taxonomy" id="1317129"/>
    <lineage>
        <taxon>Eukaryota</taxon>
        <taxon>Metazoa</taxon>
        <taxon>Ecdysozoa</taxon>
        <taxon>Nematoda</taxon>
        <taxon>Chromadorea</taxon>
        <taxon>Rhabditida</taxon>
        <taxon>Rhabditina</taxon>
        <taxon>Diplogasteromorpha</taxon>
        <taxon>Diplogasteroidea</taxon>
        <taxon>Neodiplogasteridae</taxon>
        <taxon>Pristionchus</taxon>
    </lineage>
</organism>
<keyword evidence="5" id="KW-1185">Reference proteome</keyword>
<dbReference type="EMBL" id="BTRK01000003">
    <property type="protein sequence ID" value="GMR41027.1"/>
    <property type="molecule type" value="Genomic_DNA"/>
</dbReference>
<feature type="signal peptide" evidence="3">
    <location>
        <begin position="1"/>
        <end position="34"/>
    </location>
</feature>
<dbReference type="Gene3D" id="3.20.20.80">
    <property type="entry name" value="Glycosidases"/>
    <property type="match status" value="1"/>
</dbReference>
<evidence type="ECO:0000256" key="3">
    <source>
        <dbReference type="SAM" id="SignalP"/>
    </source>
</evidence>
<evidence type="ECO:0000313" key="5">
    <source>
        <dbReference type="Proteomes" id="UP001328107"/>
    </source>
</evidence>
<dbReference type="AlphaFoldDB" id="A0AAN5CES5"/>
<keyword evidence="2 3" id="KW-0732">Signal</keyword>
<dbReference type="PANTHER" id="PTHR23208">
    <property type="entry name" value="LYSOZYME PROTEIN"/>
    <property type="match status" value="1"/>
</dbReference>